<dbReference type="AlphaFoldDB" id="U7D9H6"/>
<reference evidence="1 2" key="1">
    <citation type="journal article" date="2013" name="Environ. Microbiol.">
        <title>Genome analysis of Chitinivibrio alkaliphilus gen. nov., sp. nov., a novel extremely haloalkaliphilic anaerobic chitinolytic bacterium from the candidate phylum Termite Group 3.</title>
        <authorList>
            <person name="Sorokin D.Y."/>
            <person name="Gumerov V.M."/>
            <person name="Rakitin A.L."/>
            <person name="Beletsky A.V."/>
            <person name="Damste J.S."/>
            <person name="Muyzer G."/>
            <person name="Mardanov A.V."/>
            <person name="Ravin N.V."/>
        </authorList>
    </citation>
    <scope>NUCLEOTIDE SEQUENCE [LARGE SCALE GENOMIC DNA]</scope>
    <source>
        <strain evidence="1 2">ACht1</strain>
    </source>
</reference>
<evidence type="ECO:0000313" key="2">
    <source>
        <dbReference type="Proteomes" id="UP000017148"/>
    </source>
</evidence>
<protein>
    <submittedName>
        <fullName evidence="1">Uncharacterized protein</fullName>
    </submittedName>
</protein>
<evidence type="ECO:0000313" key="1">
    <source>
        <dbReference type="EMBL" id="ERP39044.1"/>
    </source>
</evidence>
<dbReference type="OrthoDB" id="9976392at2"/>
<dbReference type="STRING" id="1313304.CALK_0538"/>
<dbReference type="EMBL" id="ASJR01000003">
    <property type="protein sequence ID" value="ERP39044.1"/>
    <property type="molecule type" value="Genomic_DNA"/>
</dbReference>
<gene>
    <name evidence="1" type="ORF">CALK_0538</name>
</gene>
<accession>U7D9H6</accession>
<organism evidence="1 2">
    <name type="scientific">Chitinivibrio alkaliphilus ACht1</name>
    <dbReference type="NCBI Taxonomy" id="1313304"/>
    <lineage>
        <taxon>Bacteria</taxon>
        <taxon>Pseudomonadati</taxon>
        <taxon>Fibrobacterota</taxon>
        <taxon>Chitinivibrionia</taxon>
        <taxon>Chitinivibrionales</taxon>
        <taxon>Chitinivibrionaceae</taxon>
        <taxon>Chitinivibrio</taxon>
    </lineage>
</organism>
<keyword evidence="2" id="KW-1185">Reference proteome</keyword>
<dbReference type="RefSeq" id="WP_022636072.1">
    <property type="nucleotide sequence ID" value="NZ_ASJR01000003.1"/>
</dbReference>
<proteinExistence type="predicted"/>
<name>U7D9H6_9BACT</name>
<sequence length="63" mass="7318">MKLNRSAVSLRRRGEKCKAESVRISKEEALLYVWDLTQEVYSLTGDFDAESRLQRDVVSVTRK</sequence>
<comment type="caution">
    <text evidence="1">The sequence shown here is derived from an EMBL/GenBank/DDBJ whole genome shotgun (WGS) entry which is preliminary data.</text>
</comment>
<dbReference type="Proteomes" id="UP000017148">
    <property type="component" value="Unassembled WGS sequence"/>
</dbReference>